<feature type="region of interest" description="Disordered" evidence="1">
    <location>
        <begin position="448"/>
        <end position="473"/>
    </location>
</feature>
<dbReference type="AlphaFoldDB" id="A0A2U3E050"/>
<feature type="compositionally biased region" description="Low complexity" evidence="1">
    <location>
        <begin position="449"/>
        <end position="458"/>
    </location>
</feature>
<evidence type="ECO:0000313" key="3">
    <source>
        <dbReference type="Proteomes" id="UP000245956"/>
    </source>
</evidence>
<dbReference type="EMBL" id="LCWV01000017">
    <property type="protein sequence ID" value="PWI67862.1"/>
    <property type="molecule type" value="Genomic_DNA"/>
</dbReference>
<name>A0A2U3E050_PURLI</name>
<dbReference type="InterPro" id="IPR029058">
    <property type="entry name" value="AB_hydrolase_fold"/>
</dbReference>
<sequence length="545" mass="60013">MGGRVAPIGDGSPIWRALGLALAATRPLLQAAAACTTSTRRRGGPIDASPFTPFTHLTLILLVTPRRHARRRVSATGTHVSSLTSASFQASSSISDRSSSIANSDLTGNAHPQARKRGGAFLSAVSIVGLTPYTSSSPSVLTAADRCARKWRMQKWAAALRVFTPRTCRRAYSSGGRPERVDVRCGSAGHVSIDLYNAPTSRPDSALLIHLPAFPANGNHEPTLPSFLEHMPVASINYRWRPGYLPVGKDNASVPMFWPTPIHDAAFAYAWLVENLAPPKNGRRNIYVYGSYLGAGLAMSLSLTETHAHSRFGIRGVAAYNGIYNWTMFLPDHRINKPPKRGRIGARVTQELTEESHIQHLREAMPDLFDSPSNLFDPFASPSLFFHSPGLHVPPSFTMSMDDLAAIDTMTSDDDEPMIPIKTPRKSHLIYPPRQSTLKIPQTLLLYDSQPQTTPSTTKSGRPKKRAKAPGNSFESQAYELVELMRRSIDVVELKERSKWDEDVQDKEHEKYRRVQVVHAGPETEATELGTGGQQMVSAWLRDKL</sequence>
<reference evidence="2 3" key="1">
    <citation type="journal article" date="2016" name="Front. Microbiol.">
        <title>Genome and transcriptome sequences reveal the specific parasitism of the nematophagous Purpureocillium lilacinum 36-1.</title>
        <authorList>
            <person name="Xie J."/>
            <person name="Li S."/>
            <person name="Mo C."/>
            <person name="Xiao X."/>
            <person name="Peng D."/>
            <person name="Wang G."/>
            <person name="Xiao Y."/>
        </authorList>
    </citation>
    <scope>NUCLEOTIDE SEQUENCE [LARGE SCALE GENOMIC DNA]</scope>
    <source>
        <strain evidence="2 3">36-1</strain>
    </source>
</reference>
<evidence type="ECO:0000313" key="2">
    <source>
        <dbReference type="EMBL" id="PWI67862.1"/>
    </source>
</evidence>
<dbReference type="SUPFAM" id="SSF53474">
    <property type="entry name" value="alpha/beta-Hydrolases"/>
    <property type="match status" value="1"/>
</dbReference>
<organism evidence="2 3">
    <name type="scientific">Purpureocillium lilacinum</name>
    <name type="common">Paecilomyces lilacinus</name>
    <dbReference type="NCBI Taxonomy" id="33203"/>
    <lineage>
        <taxon>Eukaryota</taxon>
        <taxon>Fungi</taxon>
        <taxon>Dikarya</taxon>
        <taxon>Ascomycota</taxon>
        <taxon>Pezizomycotina</taxon>
        <taxon>Sordariomycetes</taxon>
        <taxon>Hypocreomycetidae</taxon>
        <taxon>Hypocreales</taxon>
        <taxon>Ophiocordycipitaceae</taxon>
        <taxon>Purpureocillium</taxon>
    </lineage>
</organism>
<comment type="caution">
    <text evidence="2">The sequence shown here is derived from an EMBL/GenBank/DDBJ whole genome shotgun (WGS) entry which is preliminary data.</text>
</comment>
<gene>
    <name evidence="2" type="ORF">PCL_02783</name>
</gene>
<evidence type="ECO:0000256" key="1">
    <source>
        <dbReference type="SAM" id="MobiDB-lite"/>
    </source>
</evidence>
<evidence type="ECO:0008006" key="4">
    <source>
        <dbReference type="Google" id="ProtNLM"/>
    </source>
</evidence>
<dbReference type="Proteomes" id="UP000245956">
    <property type="component" value="Unassembled WGS sequence"/>
</dbReference>
<protein>
    <recommendedName>
        <fullName evidence="4">Alpha/beta hydrolase fold-3 domain-containing protein</fullName>
    </recommendedName>
</protein>
<proteinExistence type="predicted"/>
<accession>A0A2U3E050</accession>
<dbReference type="Gene3D" id="3.40.50.1820">
    <property type="entry name" value="alpha/beta hydrolase"/>
    <property type="match status" value="1"/>
</dbReference>